<protein>
    <recommendedName>
        <fullName evidence="9">RING-type domain-containing protein</fullName>
    </recommendedName>
</protein>
<dbReference type="InterPro" id="IPR032443">
    <property type="entry name" value="RAWUL"/>
</dbReference>
<dbReference type="Ensembl" id="ENSPEMT00000034173.1">
    <property type="protein sequence ID" value="ENSPEMP00000036415.1"/>
    <property type="gene ID" value="ENSPEMG00000028568.1"/>
</dbReference>
<dbReference type="FunFam" id="3.30.40.10:FF:000033">
    <property type="entry name" value="Polycomb group RING finger protein 3"/>
    <property type="match status" value="1"/>
</dbReference>
<dbReference type="AlphaFoldDB" id="A0A8C8W6I5"/>
<dbReference type="RefSeq" id="XP_042124822.1">
    <property type="nucleotide sequence ID" value="XM_042268888.1"/>
</dbReference>
<keyword evidence="2" id="KW-0678">Repressor</keyword>
<evidence type="ECO:0000313" key="10">
    <source>
        <dbReference type="Ensembl" id="ENSPEMP00000036415.1"/>
    </source>
</evidence>
<evidence type="ECO:0000256" key="8">
    <source>
        <dbReference type="SAM" id="MobiDB-lite"/>
    </source>
</evidence>
<reference evidence="10" key="3">
    <citation type="submission" date="2025-09" db="UniProtKB">
        <authorList>
            <consortium name="Ensembl"/>
        </authorList>
    </citation>
    <scope>IDENTIFICATION</scope>
</reference>
<evidence type="ECO:0000256" key="1">
    <source>
        <dbReference type="ARBA" id="ARBA00004123"/>
    </source>
</evidence>
<evidence type="ECO:0000256" key="5">
    <source>
        <dbReference type="ARBA" id="ARBA00022833"/>
    </source>
</evidence>
<dbReference type="GO" id="GO:0008270">
    <property type="term" value="F:zinc ion binding"/>
    <property type="evidence" value="ECO:0007669"/>
    <property type="project" value="UniProtKB-KW"/>
</dbReference>
<keyword evidence="6" id="KW-0539">Nucleus</keyword>
<dbReference type="Gene3D" id="3.30.40.10">
    <property type="entry name" value="Zinc/RING finger domain, C3HC4 (zinc finger)"/>
    <property type="match status" value="1"/>
</dbReference>
<feature type="region of interest" description="Disordered" evidence="8">
    <location>
        <begin position="1"/>
        <end position="29"/>
    </location>
</feature>
<proteinExistence type="predicted"/>
<dbReference type="InterPro" id="IPR001841">
    <property type="entry name" value="Znf_RING"/>
</dbReference>
<dbReference type="SMART" id="SM00184">
    <property type="entry name" value="RING"/>
    <property type="match status" value="1"/>
</dbReference>
<comment type="subcellular location">
    <subcellularLocation>
        <location evidence="1">Nucleus</location>
    </subcellularLocation>
</comment>
<dbReference type="Gene3D" id="3.10.20.90">
    <property type="entry name" value="Phosphatidylinositol 3-kinase Catalytic Subunit, Chain A, domain 1"/>
    <property type="match status" value="1"/>
</dbReference>
<keyword evidence="4 7" id="KW-0863">Zinc-finger</keyword>
<sequence length="304" mass="33939">MESDLVVPEGSQDAARVEAATASSPPFQAPAAVTATVHSIARQGRSAQNKTRIQGWSGFRLPNREREGASREERLVSLSELTPYISCSVCKGYLIDATTVTECLHTFCKSCIIKHFEHSYRCPKCNIVVHEAKPHNHLRSDPQLQNIVYKLVAGLEEKEKKQRQEFYKRHYSETPKPDAVPQPGPSSEGNTEELVELCFSSHEPSISLLLESTGTNADTEHFKPLKMKFVQISRNATIGHIENFLKRKMGLAEAYRVDITCGGQLLKDFQTLQEVQCRVGDAGMQGDLLMLYYSIVLSPLKVTC</sequence>
<evidence type="ECO:0000256" key="2">
    <source>
        <dbReference type="ARBA" id="ARBA00022491"/>
    </source>
</evidence>
<dbReference type="OrthoDB" id="1305878at2759"/>
<reference evidence="10" key="2">
    <citation type="submission" date="2025-08" db="UniProtKB">
        <authorList>
            <consortium name="Ensembl"/>
        </authorList>
    </citation>
    <scope>IDENTIFICATION</scope>
</reference>
<dbReference type="PROSITE" id="PS00518">
    <property type="entry name" value="ZF_RING_1"/>
    <property type="match status" value="1"/>
</dbReference>
<feature type="domain" description="RING-type" evidence="9">
    <location>
        <begin position="87"/>
        <end position="126"/>
    </location>
</feature>
<dbReference type="InterPro" id="IPR013083">
    <property type="entry name" value="Znf_RING/FYVE/PHD"/>
</dbReference>
<dbReference type="Pfam" id="PF16207">
    <property type="entry name" value="RAWUL"/>
    <property type="match status" value="1"/>
</dbReference>
<evidence type="ECO:0000256" key="4">
    <source>
        <dbReference type="ARBA" id="ARBA00022771"/>
    </source>
</evidence>
<dbReference type="Proteomes" id="UP000694547">
    <property type="component" value="Chromosome X"/>
</dbReference>
<evidence type="ECO:0000256" key="6">
    <source>
        <dbReference type="ARBA" id="ARBA00023242"/>
    </source>
</evidence>
<reference evidence="10 11" key="1">
    <citation type="submission" date="2018-10" db="EMBL/GenBank/DDBJ databases">
        <title>Improved assembly of the deer mouse Peromyscus maniculatus genome.</title>
        <authorList>
            <person name="Lassance J.-M."/>
            <person name="Hoekstra H.E."/>
        </authorList>
    </citation>
    <scope>NUCLEOTIDE SEQUENCE [LARGE SCALE GENOMIC DNA]</scope>
</reference>
<evidence type="ECO:0000259" key="9">
    <source>
        <dbReference type="PROSITE" id="PS50089"/>
    </source>
</evidence>
<keyword evidence="11" id="KW-1185">Reference proteome</keyword>
<dbReference type="InterPro" id="IPR051507">
    <property type="entry name" value="PcG_RING_finger"/>
</dbReference>
<evidence type="ECO:0000256" key="3">
    <source>
        <dbReference type="ARBA" id="ARBA00022723"/>
    </source>
</evidence>
<evidence type="ECO:0000313" key="11">
    <source>
        <dbReference type="Proteomes" id="UP000694547"/>
    </source>
</evidence>
<dbReference type="GO" id="GO:0031519">
    <property type="term" value="C:PcG protein complex"/>
    <property type="evidence" value="ECO:0007669"/>
    <property type="project" value="UniProtKB-ARBA"/>
</dbReference>
<dbReference type="PROSITE" id="PS50089">
    <property type="entry name" value="ZF_RING_2"/>
    <property type="match status" value="1"/>
</dbReference>
<dbReference type="SUPFAM" id="SSF57850">
    <property type="entry name" value="RING/U-box"/>
    <property type="match status" value="1"/>
</dbReference>
<name>A0A8C8W6I5_PERMB</name>
<feature type="region of interest" description="Disordered" evidence="8">
    <location>
        <begin position="169"/>
        <end position="190"/>
    </location>
</feature>
<dbReference type="Pfam" id="PF13923">
    <property type="entry name" value="zf-C3HC4_2"/>
    <property type="match status" value="1"/>
</dbReference>
<gene>
    <name evidence="10" type="primary">LOC102911971</name>
</gene>
<dbReference type="InterPro" id="IPR017907">
    <property type="entry name" value="Znf_RING_CS"/>
</dbReference>
<dbReference type="GeneTree" id="ENSGT00940000158034"/>
<organism evidence="10 11">
    <name type="scientific">Peromyscus maniculatus bairdii</name>
    <name type="common">Prairie deer mouse</name>
    <dbReference type="NCBI Taxonomy" id="230844"/>
    <lineage>
        <taxon>Eukaryota</taxon>
        <taxon>Metazoa</taxon>
        <taxon>Chordata</taxon>
        <taxon>Craniata</taxon>
        <taxon>Vertebrata</taxon>
        <taxon>Euteleostomi</taxon>
        <taxon>Mammalia</taxon>
        <taxon>Eutheria</taxon>
        <taxon>Euarchontoglires</taxon>
        <taxon>Glires</taxon>
        <taxon>Rodentia</taxon>
        <taxon>Myomorpha</taxon>
        <taxon>Muroidea</taxon>
        <taxon>Cricetidae</taxon>
        <taxon>Neotominae</taxon>
        <taxon>Peromyscus</taxon>
    </lineage>
</organism>
<accession>A0A8C8W6I5</accession>
<evidence type="ECO:0000256" key="7">
    <source>
        <dbReference type="PROSITE-ProRule" id="PRU00175"/>
    </source>
</evidence>
<keyword evidence="5" id="KW-0862">Zinc</keyword>
<dbReference type="PANTHER" id="PTHR45893">
    <property type="entry name" value="POLYCOMB GROUP RING FINGER PROTEIN"/>
    <property type="match status" value="1"/>
</dbReference>
<keyword evidence="3" id="KW-0479">Metal-binding</keyword>